<dbReference type="InterPro" id="IPR038577">
    <property type="entry name" value="GT10-like_C_sf"/>
</dbReference>
<evidence type="ECO:0000313" key="15">
    <source>
        <dbReference type="Proteomes" id="UP001165740"/>
    </source>
</evidence>
<keyword evidence="5 12" id="KW-0808">Transferase</keyword>
<comment type="pathway">
    <text evidence="2">Protein modification; protein glycosylation.</text>
</comment>
<keyword evidence="6 12" id="KW-0812">Transmembrane</keyword>
<organism evidence="15 16">
    <name type="scientific">Biomphalaria glabrata</name>
    <name type="common">Bloodfluke planorb</name>
    <name type="synonym">Freshwater snail</name>
    <dbReference type="NCBI Taxonomy" id="6526"/>
    <lineage>
        <taxon>Eukaryota</taxon>
        <taxon>Metazoa</taxon>
        <taxon>Spiralia</taxon>
        <taxon>Lophotrochozoa</taxon>
        <taxon>Mollusca</taxon>
        <taxon>Gastropoda</taxon>
        <taxon>Heterobranchia</taxon>
        <taxon>Euthyneura</taxon>
        <taxon>Panpulmonata</taxon>
        <taxon>Hygrophila</taxon>
        <taxon>Lymnaeoidea</taxon>
        <taxon>Planorbidae</taxon>
        <taxon>Biomphalaria</taxon>
    </lineage>
</organism>
<gene>
    <name evidence="16" type="primary">LOC106075544</name>
</gene>
<dbReference type="FunFam" id="3.40.50.11660:FF:000002">
    <property type="entry name" value="Alpha-(1,3)-fucosyltransferase"/>
    <property type="match status" value="1"/>
</dbReference>
<protein>
    <recommendedName>
        <fullName evidence="12">Fucosyltransferase</fullName>
        <ecNumber evidence="12">2.4.1.-</ecNumber>
    </recommendedName>
</protein>
<dbReference type="InterPro" id="IPR031481">
    <property type="entry name" value="Glyco_tran_10_N"/>
</dbReference>
<keyword evidence="15" id="KW-1185">Reference proteome</keyword>
<dbReference type="PANTHER" id="PTHR48438">
    <property type="entry name" value="ALPHA-(1,3)-FUCOSYLTRANSFERASE C-RELATED"/>
    <property type="match status" value="1"/>
</dbReference>
<sequence>MDHQSQSGSMLKTIWETLPKRPVTLFLVMLIIGVSAFFIDTLSENRILGVFIPAAFTQDKVQIYNNSQNNSLLGLGEMMETKTYHTTFSTQATSASTSLLMTTLISSTTTTTLSTSVTLISPQAAIEVHCSPSPYVDCDGSLMDESTTNETFGVVLLRRPGWMDISRFDFSKCQYSKCVFQGDTIDNTTRLIIIYTVGLNDNFKLSQRWPGQIYAAATWESPPHTHASFLSDKNSYWNFVFNVTATYRTDSEIFVPYARLIFQPTPKGKRPNYLEIAQKKTKWIAWFVSNCRTPSRRHEYVQQMQKVIDVDIYGGCGKPCSQGGSVCTEDFPAQYRFYLSFENSLCTDYITEKFFKLFTPNAHVIPVVRGGLDYNKHLPNYTFINASDFKSANDLAQFLKQLGNDPAAFSRYLEHKDMYRMKEKSGIDNIGCKSCQYLHTRKQDHEAKVYDMKDWMGDNRCYEANDL</sequence>
<dbReference type="RefSeq" id="XP_055866261.1">
    <property type="nucleotide sequence ID" value="XM_056010286.1"/>
</dbReference>
<keyword evidence="9 12" id="KW-0333">Golgi apparatus</keyword>
<dbReference type="OrthoDB" id="8057859at2759"/>
<dbReference type="EC" id="2.4.1.-" evidence="12"/>
<dbReference type="Gene3D" id="3.40.50.11660">
    <property type="entry name" value="Glycosyl transferase family 10, C-terminal domain"/>
    <property type="match status" value="1"/>
</dbReference>
<keyword evidence="8 12" id="KW-1133">Transmembrane helix</keyword>
<dbReference type="GO" id="GO:0000139">
    <property type="term" value="C:Golgi membrane"/>
    <property type="evidence" value="ECO:0007669"/>
    <property type="project" value="UniProtKB-SubCell"/>
</dbReference>
<dbReference type="Proteomes" id="UP001165740">
    <property type="component" value="Chromosome 14"/>
</dbReference>
<evidence type="ECO:0000256" key="9">
    <source>
        <dbReference type="ARBA" id="ARBA00023034"/>
    </source>
</evidence>
<keyword evidence="11" id="KW-0325">Glycoprotein</keyword>
<evidence type="ECO:0000256" key="11">
    <source>
        <dbReference type="ARBA" id="ARBA00023180"/>
    </source>
</evidence>
<name>A0A9W2YUA5_BIOGL</name>
<evidence type="ECO:0000259" key="14">
    <source>
        <dbReference type="Pfam" id="PF17039"/>
    </source>
</evidence>
<evidence type="ECO:0000256" key="4">
    <source>
        <dbReference type="ARBA" id="ARBA00022676"/>
    </source>
</evidence>
<evidence type="ECO:0000256" key="8">
    <source>
        <dbReference type="ARBA" id="ARBA00022989"/>
    </source>
</evidence>
<keyword evidence="7" id="KW-0735">Signal-anchor</keyword>
<dbReference type="SUPFAM" id="SSF53756">
    <property type="entry name" value="UDP-Glycosyltransferase/glycogen phosphorylase"/>
    <property type="match status" value="1"/>
</dbReference>
<evidence type="ECO:0000256" key="6">
    <source>
        <dbReference type="ARBA" id="ARBA00022692"/>
    </source>
</evidence>
<accession>A0A9W2YUA5</accession>
<evidence type="ECO:0000256" key="5">
    <source>
        <dbReference type="ARBA" id="ARBA00022679"/>
    </source>
</evidence>
<comment type="subcellular location">
    <subcellularLocation>
        <location evidence="1">Golgi apparatus membrane</location>
        <topology evidence="1">Single-pass type II membrane protein</topology>
    </subcellularLocation>
    <subcellularLocation>
        <location evidence="12">Golgi apparatus</location>
        <location evidence="12">Golgi stack membrane</location>
        <topology evidence="12">Single-pass type II membrane protein</topology>
    </subcellularLocation>
</comment>
<evidence type="ECO:0000259" key="13">
    <source>
        <dbReference type="Pfam" id="PF00852"/>
    </source>
</evidence>
<evidence type="ECO:0000313" key="16">
    <source>
        <dbReference type="RefSeq" id="XP_055866261.1"/>
    </source>
</evidence>
<evidence type="ECO:0000256" key="10">
    <source>
        <dbReference type="ARBA" id="ARBA00023136"/>
    </source>
</evidence>
<dbReference type="PANTHER" id="PTHR48438:SF1">
    <property type="entry name" value="ALPHA-(1,3)-FUCOSYLTRANSFERASE C-RELATED"/>
    <property type="match status" value="1"/>
</dbReference>
<dbReference type="GeneID" id="106075544"/>
<evidence type="ECO:0000256" key="7">
    <source>
        <dbReference type="ARBA" id="ARBA00022968"/>
    </source>
</evidence>
<feature type="domain" description="Fucosyltransferase C-terminal" evidence="13">
    <location>
        <begin position="278"/>
        <end position="455"/>
    </location>
</feature>
<dbReference type="Pfam" id="PF00852">
    <property type="entry name" value="Glyco_transf_10"/>
    <property type="match status" value="1"/>
</dbReference>
<dbReference type="InterPro" id="IPR055270">
    <property type="entry name" value="Glyco_tran_10_C"/>
</dbReference>
<feature type="transmembrane region" description="Helical" evidence="12">
    <location>
        <begin position="21"/>
        <end position="39"/>
    </location>
</feature>
<evidence type="ECO:0000256" key="1">
    <source>
        <dbReference type="ARBA" id="ARBA00004323"/>
    </source>
</evidence>
<evidence type="ECO:0000256" key="12">
    <source>
        <dbReference type="RuleBase" id="RU003832"/>
    </source>
</evidence>
<comment type="similarity">
    <text evidence="3 12">Belongs to the glycosyltransferase 10 family.</text>
</comment>
<keyword evidence="10 12" id="KW-0472">Membrane</keyword>
<dbReference type="GO" id="GO:0008417">
    <property type="term" value="F:fucosyltransferase activity"/>
    <property type="evidence" value="ECO:0007669"/>
    <property type="project" value="InterPro"/>
</dbReference>
<dbReference type="OMA" id="TIWETLP"/>
<reference evidence="16" key="1">
    <citation type="submission" date="2025-08" db="UniProtKB">
        <authorList>
            <consortium name="RefSeq"/>
        </authorList>
    </citation>
    <scope>IDENTIFICATION</scope>
</reference>
<proteinExistence type="inferred from homology"/>
<dbReference type="AlphaFoldDB" id="A0A9W2YUA5"/>
<dbReference type="GO" id="GO:0032580">
    <property type="term" value="C:Golgi cisterna membrane"/>
    <property type="evidence" value="ECO:0007669"/>
    <property type="project" value="UniProtKB-SubCell"/>
</dbReference>
<keyword evidence="4 12" id="KW-0328">Glycosyltransferase</keyword>
<dbReference type="Pfam" id="PF17039">
    <property type="entry name" value="Glyco_tran_10_N"/>
    <property type="match status" value="1"/>
</dbReference>
<dbReference type="InterPro" id="IPR001503">
    <property type="entry name" value="Glyco_trans_10"/>
</dbReference>
<evidence type="ECO:0000256" key="3">
    <source>
        <dbReference type="ARBA" id="ARBA00008919"/>
    </source>
</evidence>
<feature type="domain" description="Fucosyltransferase N-terminal" evidence="14">
    <location>
        <begin position="166"/>
        <end position="257"/>
    </location>
</feature>
<evidence type="ECO:0000256" key="2">
    <source>
        <dbReference type="ARBA" id="ARBA00004922"/>
    </source>
</evidence>